<feature type="domain" description="Ig-like" evidence="11">
    <location>
        <begin position="58"/>
        <end position="150"/>
    </location>
</feature>
<evidence type="ECO:0000256" key="6">
    <source>
        <dbReference type="ARBA" id="ARBA00023157"/>
    </source>
</evidence>
<dbReference type="GeneTree" id="ENSGT00940000155838"/>
<feature type="domain" description="Ig-like" evidence="11">
    <location>
        <begin position="358"/>
        <end position="435"/>
    </location>
</feature>
<dbReference type="InterPro" id="IPR003599">
    <property type="entry name" value="Ig_sub"/>
</dbReference>
<evidence type="ECO:0000256" key="1">
    <source>
        <dbReference type="ARBA" id="ARBA00004479"/>
    </source>
</evidence>
<feature type="transmembrane region" description="Helical" evidence="9">
    <location>
        <begin position="555"/>
        <end position="579"/>
    </location>
</feature>
<reference evidence="12" key="1">
    <citation type="submission" date="2025-08" db="UniProtKB">
        <authorList>
            <consortium name="Ensembl"/>
        </authorList>
    </citation>
    <scope>IDENTIFICATION</scope>
</reference>
<feature type="domain" description="Ig-like" evidence="11">
    <location>
        <begin position="264"/>
        <end position="351"/>
    </location>
</feature>
<dbReference type="OrthoDB" id="10010939at2759"/>
<dbReference type="AlphaFoldDB" id="A0A8C5PFF0"/>
<feature type="domain" description="Ig-like" evidence="11">
    <location>
        <begin position="155"/>
        <end position="260"/>
    </location>
</feature>
<keyword evidence="4 9" id="KW-1133">Transmembrane helix</keyword>
<name>A0A8C5PFF0_9ANUR</name>
<dbReference type="InterPro" id="IPR051116">
    <property type="entry name" value="Surface_Rcpt/Adhesion_Mol"/>
</dbReference>
<evidence type="ECO:0000256" key="2">
    <source>
        <dbReference type="ARBA" id="ARBA00022692"/>
    </source>
</evidence>
<feature type="signal peptide" evidence="10">
    <location>
        <begin position="1"/>
        <end position="19"/>
    </location>
</feature>
<dbReference type="Pfam" id="PF08205">
    <property type="entry name" value="C2-set_2"/>
    <property type="match status" value="2"/>
</dbReference>
<dbReference type="PANTHER" id="PTHR11973:SF18">
    <property type="entry name" value="CELL SURFACE GLYCOPROTEIN MUC18"/>
    <property type="match status" value="1"/>
</dbReference>
<accession>A0A8C5PFF0</accession>
<dbReference type="InterPro" id="IPR003598">
    <property type="entry name" value="Ig_sub2"/>
</dbReference>
<gene>
    <name evidence="12" type="primary">MCAM</name>
</gene>
<dbReference type="InterPro" id="IPR007110">
    <property type="entry name" value="Ig-like_dom"/>
</dbReference>
<dbReference type="SUPFAM" id="SSF48726">
    <property type="entry name" value="Immunoglobulin"/>
    <property type="match status" value="5"/>
</dbReference>
<dbReference type="GO" id="GO:0005886">
    <property type="term" value="C:plasma membrane"/>
    <property type="evidence" value="ECO:0007669"/>
    <property type="project" value="TreeGrafter"/>
</dbReference>
<protein>
    <submittedName>
        <fullName evidence="12">Melanoma cell adhesion molecule</fullName>
    </submittedName>
</protein>
<feature type="chain" id="PRO_5034718824" evidence="10">
    <location>
        <begin position="20"/>
        <end position="671"/>
    </location>
</feature>
<dbReference type="PANTHER" id="PTHR11973">
    <property type="entry name" value="CELL SURFACE GLYCOPROTEIN MUC18-RELATED"/>
    <property type="match status" value="1"/>
</dbReference>
<evidence type="ECO:0000256" key="3">
    <source>
        <dbReference type="ARBA" id="ARBA00022737"/>
    </source>
</evidence>
<dbReference type="SMART" id="SM00409">
    <property type="entry name" value="IG"/>
    <property type="match status" value="5"/>
</dbReference>
<dbReference type="Gene3D" id="2.60.40.10">
    <property type="entry name" value="Immunoglobulins"/>
    <property type="match status" value="5"/>
</dbReference>
<proteinExistence type="predicted"/>
<evidence type="ECO:0000313" key="13">
    <source>
        <dbReference type="Proteomes" id="UP000694569"/>
    </source>
</evidence>
<dbReference type="InterPro" id="IPR013162">
    <property type="entry name" value="CD80_C2-set"/>
</dbReference>
<evidence type="ECO:0000256" key="4">
    <source>
        <dbReference type="ARBA" id="ARBA00022989"/>
    </source>
</evidence>
<evidence type="ECO:0000313" key="12">
    <source>
        <dbReference type="Ensembl" id="ENSLLEP00000019136.1"/>
    </source>
</evidence>
<comment type="subcellular location">
    <subcellularLocation>
        <location evidence="1">Membrane</location>
        <topology evidence="1">Single-pass type I membrane protein</topology>
    </subcellularLocation>
</comment>
<evidence type="ECO:0000256" key="9">
    <source>
        <dbReference type="SAM" id="Phobius"/>
    </source>
</evidence>
<keyword evidence="7" id="KW-0325">Glycoprotein</keyword>
<keyword evidence="10" id="KW-0732">Signal</keyword>
<dbReference type="InterPro" id="IPR013783">
    <property type="entry name" value="Ig-like_fold"/>
</dbReference>
<dbReference type="GO" id="GO:0005055">
    <property type="term" value="F:laminin receptor activity"/>
    <property type="evidence" value="ECO:0007669"/>
    <property type="project" value="TreeGrafter"/>
</dbReference>
<evidence type="ECO:0000259" key="11">
    <source>
        <dbReference type="PROSITE" id="PS50835"/>
    </source>
</evidence>
<evidence type="ECO:0000256" key="7">
    <source>
        <dbReference type="ARBA" id="ARBA00023180"/>
    </source>
</evidence>
<evidence type="ECO:0000256" key="5">
    <source>
        <dbReference type="ARBA" id="ARBA00023136"/>
    </source>
</evidence>
<evidence type="ECO:0000256" key="10">
    <source>
        <dbReference type="SAM" id="SignalP"/>
    </source>
</evidence>
<keyword evidence="8" id="KW-0393">Immunoglobulin domain</keyword>
<dbReference type="Ensembl" id="ENSLLET00000019890.1">
    <property type="protein sequence ID" value="ENSLLEP00000019136.1"/>
    <property type="gene ID" value="ENSLLEG00000011919.1"/>
</dbReference>
<dbReference type="Pfam" id="PF13927">
    <property type="entry name" value="Ig_3"/>
    <property type="match status" value="2"/>
</dbReference>
<dbReference type="InterPro" id="IPR036179">
    <property type="entry name" value="Ig-like_dom_sf"/>
</dbReference>
<feature type="domain" description="Ig-like" evidence="11">
    <location>
        <begin position="442"/>
        <end position="525"/>
    </location>
</feature>
<keyword evidence="2 9" id="KW-0812">Transmembrane</keyword>
<dbReference type="PROSITE" id="PS50835">
    <property type="entry name" value="IG_LIKE"/>
    <property type="match status" value="5"/>
</dbReference>
<dbReference type="SMART" id="SM00406">
    <property type="entry name" value="IGv"/>
    <property type="match status" value="1"/>
</dbReference>
<dbReference type="Proteomes" id="UP000694569">
    <property type="component" value="Unplaced"/>
</dbReference>
<dbReference type="Pfam" id="PF07686">
    <property type="entry name" value="V-set"/>
    <property type="match status" value="1"/>
</dbReference>
<dbReference type="InterPro" id="IPR013106">
    <property type="entry name" value="Ig_V-set"/>
</dbReference>
<sequence length="671" mass="74315">MDFLILLSLCLVSWTGSRARGSFEYVLLVFRGKMVVVTGTWGKKDGSLAQVVIETEVGRSAKIPCAAYSPENAIQPTIHWFYEKNGKKQKILTSGTSETIHEDAELNDRVKLESDFMLVISDIRVQDERFYLCLVENTNSAPSESKLQLRVYKAPELLEMKLDDAPLQLNDKVEVGTCESKNGFPISNITWYKNGFPVNSMEDVEVTYLYTTESSGLITILSTLSMTIKQSDNEAEIYCEVSYHLPGGDYMLESKTGNLTVYYPNKKVEIFQERPEGLIKEGDTVELKCVGDGNPQPEINFYKSGFEDVRLGSGTSLIMENIRRENSGGYKCQGIDYNNFEDDLSAETEVHVHFLDQPMFSVSSPRVMNEGETLSVSCEAKGSTAPVVTWKTNGNDVSNGSILNLKQVDHDMSGNYTCIVHSPDVQDLIVSKELQIFVAGTPKVSVTSLILYVDENQQVTVSCTAIGYPAADIMWSINGSTTERRDELEVTSELTFNVTQDLIDTSIICLATNENGSNKAEIKVEQRLVSTVTSATISVTEESIKKETSRESSHGVVIVVVIVCILLLAILGAVLYFLYKKGRISCGRSGKQDITKPSEKEQIVVEMKPDSPVEESVLLPGSQEKKPPGDQDVVFFKSTFPSPGSYTIKREGERGVHSPSVLEHAFQTNAY</sequence>
<organism evidence="12 13">
    <name type="scientific">Leptobrachium leishanense</name>
    <name type="common">Leishan spiny toad</name>
    <dbReference type="NCBI Taxonomy" id="445787"/>
    <lineage>
        <taxon>Eukaryota</taxon>
        <taxon>Metazoa</taxon>
        <taxon>Chordata</taxon>
        <taxon>Craniata</taxon>
        <taxon>Vertebrata</taxon>
        <taxon>Euteleostomi</taxon>
        <taxon>Amphibia</taxon>
        <taxon>Batrachia</taxon>
        <taxon>Anura</taxon>
        <taxon>Pelobatoidea</taxon>
        <taxon>Megophryidae</taxon>
        <taxon>Leptobrachium</taxon>
    </lineage>
</organism>
<dbReference type="SMART" id="SM00408">
    <property type="entry name" value="IGc2"/>
    <property type="match status" value="4"/>
</dbReference>
<keyword evidence="6" id="KW-1015">Disulfide bond</keyword>
<evidence type="ECO:0000256" key="8">
    <source>
        <dbReference type="ARBA" id="ARBA00023319"/>
    </source>
</evidence>
<keyword evidence="5 9" id="KW-0472">Membrane</keyword>
<reference evidence="12" key="2">
    <citation type="submission" date="2025-09" db="UniProtKB">
        <authorList>
            <consortium name="Ensembl"/>
        </authorList>
    </citation>
    <scope>IDENTIFICATION</scope>
</reference>
<keyword evidence="3" id="KW-0677">Repeat</keyword>
<keyword evidence="13" id="KW-1185">Reference proteome</keyword>